<evidence type="ECO:0000313" key="3">
    <source>
        <dbReference type="Proteomes" id="UP000335636"/>
    </source>
</evidence>
<keyword evidence="3" id="KW-1185">Reference proteome</keyword>
<organism evidence="2 3">
    <name type="scientific">Marmota monax</name>
    <name type="common">Woodchuck</name>
    <dbReference type="NCBI Taxonomy" id="9995"/>
    <lineage>
        <taxon>Eukaryota</taxon>
        <taxon>Metazoa</taxon>
        <taxon>Chordata</taxon>
        <taxon>Craniata</taxon>
        <taxon>Vertebrata</taxon>
        <taxon>Euteleostomi</taxon>
        <taxon>Mammalia</taxon>
        <taxon>Eutheria</taxon>
        <taxon>Euarchontoglires</taxon>
        <taxon>Glires</taxon>
        <taxon>Rodentia</taxon>
        <taxon>Sciuromorpha</taxon>
        <taxon>Sciuridae</taxon>
        <taxon>Xerinae</taxon>
        <taxon>Marmotini</taxon>
        <taxon>Marmota</taxon>
    </lineage>
</organism>
<sequence>MPRRSPGFGVSAGLQPLIQAGPRGAQAGPPALVPVQDFWPPICTGTLAATPMWTLTYQPGAPPVASILGHCNTAIVPSRDTTLGPETAASHNTACHRAVSLNVPLMCQHPAPPNLTPITKAATFILGHFRRHF</sequence>
<accession>A0A5E4CCA2</accession>
<dbReference type="Proteomes" id="UP000335636">
    <property type="component" value="Unassembled WGS sequence"/>
</dbReference>
<reference evidence="2 3" key="1">
    <citation type="submission" date="2019-04" db="EMBL/GenBank/DDBJ databases">
        <authorList>
            <person name="Alioto T."/>
            <person name="Alioto T."/>
        </authorList>
    </citation>
    <scope>NUCLEOTIDE SEQUENCE [LARGE SCALE GENOMIC DNA]</scope>
</reference>
<dbReference type="Proteomes" id="UP000662637">
    <property type="component" value="Unassembled WGS sequence"/>
</dbReference>
<evidence type="ECO:0000313" key="2">
    <source>
        <dbReference type="EMBL" id="VTJ79336.1"/>
    </source>
</evidence>
<gene>
    <name evidence="1" type="ORF">GHT09_018514</name>
    <name evidence="2" type="ORF">MONAX_5E032675</name>
</gene>
<dbReference type="EMBL" id="WJEC01007556">
    <property type="protein sequence ID" value="KAF7470114.1"/>
    <property type="molecule type" value="Genomic_DNA"/>
</dbReference>
<reference evidence="1" key="2">
    <citation type="submission" date="2020-08" db="EMBL/GenBank/DDBJ databases">
        <authorList>
            <person name="Shumante A."/>
            <person name="Zimin A.V."/>
            <person name="Puiu D."/>
            <person name="Salzberg S.L."/>
        </authorList>
    </citation>
    <scope>NUCLEOTIDE SEQUENCE</scope>
    <source>
        <strain evidence="1">WC2-LM</strain>
        <tissue evidence="1">Liver</tissue>
    </source>
</reference>
<name>A0A5E4CCA2_MARMO</name>
<protein>
    <submittedName>
        <fullName evidence="2">Uncharacterized protein</fullName>
    </submittedName>
</protein>
<dbReference type="EMBL" id="CABDUW010001174">
    <property type="protein sequence ID" value="VTJ79336.1"/>
    <property type="molecule type" value="Genomic_DNA"/>
</dbReference>
<evidence type="ECO:0000313" key="1">
    <source>
        <dbReference type="EMBL" id="KAF7470114.1"/>
    </source>
</evidence>
<proteinExistence type="predicted"/>
<dbReference type="AlphaFoldDB" id="A0A5E4CCA2"/>